<comment type="caution">
    <text evidence="1">The sequence shown here is derived from an EMBL/GenBank/DDBJ whole genome shotgun (WGS) entry which is preliminary data.</text>
</comment>
<gene>
    <name evidence="1" type="ORF">JTE90_000101</name>
</gene>
<keyword evidence="2" id="KW-1185">Reference proteome</keyword>
<proteinExistence type="predicted"/>
<evidence type="ECO:0000313" key="1">
    <source>
        <dbReference type="EMBL" id="KAG8171577.1"/>
    </source>
</evidence>
<evidence type="ECO:0008006" key="3">
    <source>
        <dbReference type="Google" id="ProtNLM"/>
    </source>
</evidence>
<name>A0AAV6TIK6_9ARAC</name>
<evidence type="ECO:0000313" key="2">
    <source>
        <dbReference type="Proteomes" id="UP000827092"/>
    </source>
</evidence>
<organism evidence="1 2">
    <name type="scientific">Oedothorax gibbosus</name>
    <dbReference type="NCBI Taxonomy" id="931172"/>
    <lineage>
        <taxon>Eukaryota</taxon>
        <taxon>Metazoa</taxon>
        <taxon>Ecdysozoa</taxon>
        <taxon>Arthropoda</taxon>
        <taxon>Chelicerata</taxon>
        <taxon>Arachnida</taxon>
        <taxon>Araneae</taxon>
        <taxon>Araneomorphae</taxon>
        <taxon>Entelegynae</taxon>
        <taxon>Araneoidea</taxon>
        <taxon>Linyphiidae</taxon>
        <taxon>Erigoninae</taxon>
        <taxon>Oedothorax</taxon>
    </lineage>
</organism>
<dbReference type="Proteomes" id="UP000827092">
    <property type="component" value="Unassembled WGS sequence"/>
</dbReference>
<reference evidence="1 2" key="1">
    <citation type="journal article" date="2022" name="Nat. Ecol. Evol.">
        <title>A masculinizing supergene underlies an exaggerated male reproductive morph in a spider.</title>
        <authorList>
            <person name="Hendrickx F."/>
            <person name="De Corte Z."/>
            <person name="Sonet G."/>
            <person name="Van Belleghem S.M."/>
            <person name="Kostlbacher S."/>
            <person name="Vangestel C."/>
        </authorList>
    </citation>
    <scope>NUCLEOTIDE SEQUENCE [LARGE SCALE GENOMIC DNA]</scope>
    <source>
        <strain evidence="1">W744_W776</strain>
    </source>
</reference>
<protein>
    <recommendedName>
        <fullName evidence="3">GATA-type domain-containing protein</fullName>
    </recommendedName>
</protein>
<dbReference type="AlphaFoldDB" id="A0AAV6TIK6"/>
<sequence>MKLRGNTLYTMKSWANGRNSYLCNCCYREHRTRGNKITDHPTLITHHKTTPNFLQGREVLYHKGCRSKPYKARYKAQTHLTDEQTSGRIAGDTQEPLRQGQKINDFLGSQSQFDTEDDNTAQYDITPFLANTNWYNFRPRPNKRNDLTLSEKSFNFATEVKKP</sequence>
<dbReference type="EMBL" id="JAFNEN010003795">
    <property type="protein sequence ID" value="KAG8171577.1"/>
    <property type="molecule type" value="Genomic_DNA"/>
</dbReference>
<accession>A0AAV6TIK6</accession>